<evidence type="ECO:0000256" key="2">
    <source>
        <dbReference type="ARBA" id="ARBA00010145"/>
    </source>
</evidence>
<dbReference type="InterPro" id="IPR038770">
    <property type="entry name" value="Na+/solute_symporter_sf"/>
</dbReference>
<protein>
    <submittedName>
        <fullName evidence="9">AEC family transporter</fullName>
    </submittedName>
</protein>
<feature type="transmembrane region" description="Helical" evidence="8">
    <location>
        <begin position="89"/>
        <end position="115"/>
    </location>
</feature>
<feature type="transmembrane region" description="Helical" evidence="8">
    <location>
        <begin position="57"/>
        <end position="77"/>
    </location>
</feature>
<proteinExistence type="inferred from homology"/>
<dbReference type="Gene3D" id="1.20.1530.20">
    <property type="match status" value="2"/>
</dbReference>
<comment type="caution">
    <text evidence="9">The sequence shown here is derived from an EMBL/GenBank/DDBJ whole genome shotgun (WGS) entry which is preliminary data.</text>
</comment>
<dbReference type="Pfam" id="PF03547">
    <property type="entry name" value="Mem_trans"/>
    <property type="match status" value="2"/>
</dbReference>
<gene>
    <name evidence="9" type="ORF">MXD59_11635</name>
</gene>
<keyword evidence="5 8" id="KW-0812">Transmembrane</keyword>
<evidence type="ECO:0000313" key="10">
    <source>
        <dbReference type="Proteomes" id="UP001201873"/>
    </source>
</evidence>
<keyword evidence="7 8" id="KW-0472">Membrane</keyword>
<evidence type="ECO:0000313" key="9">
    <source>
        <dbReference type="EMBL" id="MCK9876416.1"/>
    </source>
</evidence>
<dbReference type="PANTHER" id="PTHR36838:SF1">
    <property type="entry name" value="SLR1864 PROTEIN"/>
    <property type="match status" value="1"/>
</dbReference>
<evidence type="ECO:0000256" key="4">
    <source>
        <dbReference type="ARBA" id="ARBA00022475"/>
    </source>
</evidence>
<dbReference type="PANTHER" id="PTHR36838">
    <property type="entry name" value="AUXIN EFFLUX CARRIER FAMILY PROTEIN"/>
    <property type="match status" value="1"/>
</dbReference>
<feature type="transmembrane region" description="Helical" evidence="8">
    <location>
        <begin position="154"/>
        <end position="173"/>
    </location>
</feature>
<evidence type="ECO:0000256" key="1">
    <source>
        <dbReference type="ARBA" id="ARBA00004651"/>
    </source>
</evidence>
<name>A0ABT0JY04_9ACTN</name>
<evidence type="ECO:0000256" key="8">
    <source>
        <dbReference type="SAM" id="Phobius"/>
    </source>
</evidence>
<feature type="transmembrane region" description="Helical" evidence="8">
    <location>
        <begin position="127"/>
        <end position="147"/>
    </location>
</feature>
<keyword evidence="6 8" id="KW-1133">Transmembrane helix</keyword>
<feature type="transmembrane region" description="Helical" evidence="8">
    <location>
        <begin position="278"/>
        <end position="297"/>
    </location>
</feature>
<evidence type="ECO:0000256" key="5">
    <source>
        <dbReference type="ARBA" id="ARBA00022692"/>
    </source>
</evidence>
<accession>A0ABT0JY04</accession>
<feature type="transmembrane region" description="Helical" evidence="8">
    <location>
        <begin position="245"/>
        <end position="266"/>
    </location>
</feature>
<dbReference type="InterPro" id="IPR004776">
    <property type="entry name" value="Mem_transp_PIN-like"/>
</dbReference>
<reference evidence="9 10" key="1">
    <citation type="submission" date="2022-04" db="EMBL/GenBank/DDBJ databases">
        <title>Genome diversity in the genus Frankia.</title>
        <authorList>
            <person name="Carlos-Shanley C."/>
            <person name="Hahn D."/>
        </authorList>
    </citation>
    <scope>NUCLEOTIDE SEQUENCE [LARGE SCALE GENOMIC DNA]</scope>
    <source>
        <strain evidence="9 10">Ag45/Mut15</strain>
    </source>
</reference>
<keyword evidence="10" id="KW-1185">Reference proteome</keyword>
<keyword evidence="4" id="KW-1003">Cell membrane</keyword>
<sequence>MSALVVLLVGLVAGICVRRRSHPPPAAAAVVNTWLLDIALPALVLHTVHLVDFPDHLALVVAAPYLLFAISCALYLFAGRLLRLPRQTVTALIAATAVANTSFVGFPMVTAFYGADDVAIAVLVDQLGSFLLVNTVVLVTVTVVAGAALPRVELARRVLTSPALLALVGALLLRPVTFPSWLDEALVSLGATLTPLALFSIGMQLEVPAARRYWRELVLGLGVKLVVAPALVVGCYALAGGLGNHGVTIALFETAMPPMVAGALIATRHDLATPLPSLLVGVGVPLSLLTLPLWALLLGS</sequence>
<organism evidence="9 10">
    <name type="scientific">Frankia umida</name>
    <dbReference type="NCBI Taxonomy" id="573489"/>
    <lineage>
        <taxon>Bacteria</taxon>
        <taxon>Bacillati</taxon>
        <taxon>Actinomycetota</taxon>
        <taxon>Actinomycetes</taxon>
        <taxon>Frankiales</taxon>
        <taxon>Frankiaceae</taxon>
        <taxon>Frankia</taxon>
    </lineage>
</organism>
<feature type="transmembrane region" description="Helical" evidence="8">
    <location>
        <begin position="217"/>
        <end position="239"/>
    </location>
</feature>
<evidence type="ECO:0000256" key="7">
    <source>
        <dbReference type="ARBA" id="ARBA00023136"/>
    </source>
</evidence>
<comment type="similarity">
    <text evidence="2">Belongs to the auxin efflux carrier (TC 2.A.69) family.</text>
</comment>
<dbReference type="Proteomes" id="UP001201873">
    <property type="component" value="Unassembled WGS sequence"/>
</dbReference>
<dbReference type="EMBL" id="JALKFT010000009">
    <property type="protein sequence ID" value="MCK9876416.1"/>
    <property type="molecule type" value="Genomic_DNA"/>
</dbReference>
<evidence type="ECO:0000256" key="3">
    <source>
        <dbReference type="ARBA" id="ARBA00022448"/>
    </source>
</evidence>
<feature type="transmembrane region" description="Helical" evidence="8">
    <location>
        <begin position="185"/>
        <end position="205"/>
    </location>
</feature>
<comment type="subcellular location">
    <subcellularLocation>
        <location evidence="1">Cell membrane</location>
        <topology evidence="1">Multi-pass membrane protein</topology>
    </subcellularLocation>
</comment>
<dbReference type="RefSeq" id="WP_163549845.1">
    <property type="nucleotide sequence ID" value="NZ_JALKFT010000009.1"/>
</dbReference>
<evidence type="ECO:0000256" key="6">
    <source>
        <dbReference type="ARBA" id="ARBA00022989"/>
    </source>
</evidence>
<keyword evidence="3" id="KW-0813">Transport</keyword>